<proteinExistence type="predicted"/>
<dbReference type="Gene3D" id="2.160.20.160">
    <property type="match status" value="1"/>
</dbReference>
<name>A0A2A2TE02_9CYAN</name>
<dbReference type="SUPFAM" id="SSF51120">
    <property type="entry name" value="beta-Roll"/>
    <property type="match status" value="1"/>
</dbReference>
<keyword evidence="2" id="KW-1185">Reference proteome</keyword>
<accession>A0A2A2TE02</accession>
<reference evidence="1 2" key="1">
    <citation type="submission" date="2017-08" db="EMBL/GenBank/DDBJ databases">
        <title>Draft genome sequence of filamentous cyanobacterium Calothrix elsteri CCALA 953.</title>
        <authorList>
            <person name="Gagunashvili A.N."/>
            <person name="Elster J."/>
            <person name="Andresson O.S."/>
        </authorList>
    </citation>
    <scope>NUCLEOTIDE SEQUENCE [LARGE SCALE GENOMIC DNA]</scope>
    <source>
        <strain evidence="1 2">CCALA 953</strain>
    </source>
</reference>
<evidence type="ECO:0000313" key="1">
    <source>
        <dbReference type="EMBL" id="PAX51639.1"/>
    </source>
</evidence>
<dbReference type="OrthoDB" id="570067at2"/>
<comment type="caution">
    <text evidence="1">The sequence shown here is derived from an EMBL/GenBank/DDBJ whole genome shotgun (WGS) entry which is preliminary data.</text>
</comment>
<dbReference type="InterPro" id="IPR008557">
    <property type="entry name" value="PhoX"/>
</dbReference>
<dbReference type="Pfam" id="PF05787">
    <property type="entry name" value="PhoX"/>
    <property type="match status" value="1"/>
</dbReference>
<evidence type="ECO:0008006" key="3">
    <source>
        <dbReference type="Google" id="ProtNLM"/>
    </source>
</evidence>
<evidence type="ECO:0000313" key="2">
    <source>
        <dbReference type="Proteomes" id="UP000218238"/>
    </source>
</evidence>
<dbReference type="Proteomes" id="UP000218238">
    <property type="component" value="Unassembled WGS sequence"/>
</dbReference>
<dbReference type="EMBL" id="NTFS01000358">
    <property type="protein sequence ID" value="PAX51639.1"/>
    <property type="molecule type" value="Genomic_DNA"/>
</dbReference>
<dbReference type="AlphaFoldDB" id="A0A2A2TE02"/>
<sequence length="723" mass="75368">MANTPFDTTQPSQVKGINGYTVDPIFTVGDKIGDYVPPGILDGIGAFSLNDTTVRLLVVNEVGATEGYKYTLANGTQLPGARVNYFDVDKRTLQITDAGLAHDKIINRKGEVVDAASDLDFGGIQRFCSAALFEANQFGAGIGLADRIFMTGEETNNGTQFALDTQTNTLYALPAFGRAAWENVTELNTARTDKVAFLIGDDRNNAPLYLYVGDKKAGGFLERNGLAQGKLFVWVADDPASATDAIELNPGEFKGSGNNTNGKFVEIAYYDPTKANTTGYDTQGFATQAKQNELAVAVNAFLFSRPEDVATNPFDGTQAVLASTGITAGPDVWGTTYKIDVDFNNINTGNITAKIDILYDGNDADKQDFGLRSPDNLDWADNGKIYIQEDRALGANIWGATSGQEASIYVLDPAATNPAASLTKVAQIDRSALPAGQTDPSPNDIGNWETSGILDVSTLFGNAPGTQFIFDVQAHSLRDGTIITATNIDGNGDGTKTRQENLVEGGQLSFLIAPTAKLIQSSSLVTGATSGADTIEAGISTGFDGINDIVFTGAGNDTVDSVIGGALASGNRIDTGSGADTIFVANNDRAFGGSGNDIFEATDASGYRASGGAGNDDFFLGSNGRALGGDGSDRFFVGTGGGNFLSGGAGADQFWIFTAEAPSSSNTVLDFQAGTDVLGFQGASFGFADLIRTGNTIAFGGNAIATLTGVDTSSLTSANFTFA</sequence>
<dbReference type="InterPro" id="IPR011049">
    <property type="entry name" value="Serralysin-like_metalloprot_C"/>
</dbReference>
<gene>
    <name evidence="1" type="ORF">CK510_23685</name>
</gene>
<dbReference type="PRINTS" id="PR00313">
    <property type="entry name" value="CABNDNGRPT"/>
</dbReference>
<dbReference type="RefSeq" id="WP_095724017.1">
    <property type="nucleotide sequence ID" value="NZ_NTFS01000358.1"/>
</dbReference>
<protein>
    <recommendedName>
        <fullName evidence="3">DUF839 domain-containing protein</fullName>
    </recommendedName>
</protein>
<organism evidence="1 2">
    <name type="scientific">Brunnivagina elsteri CCALA 953</name>
    <dbReference type="NCBI Taxonomy" id="987040"/>
    <lineage>
        <taxon>Bacteria</taxon>
        <taxon>Bacillati</taxon>
        <taxon>Cyanobacteriota</taxon>
        <taxon>Cyanophyceae</taxon>
        <taxon>Nostocales</taxon>
        <taxon>Calotrichaceae</taxon>
        <taxon>Brunnivagina</taxon>
    </lineage>
</organism>